<protein>
    <submittedName>
        <fullName evidence="7">Uncharacterized protein</fullName>
    </submittedName>
</protein>
<keyword evidence="5" id="KW-0804">Transcription</keyword>
<comment type="caution">
    <text evidence="7">The sequence shown here is derived from an EMBL/GenBank/DDBJ whole genome shotgun (WGS) entry which is preliminary data.</text>
</comment>
<dbReference type="GO" id="GO:0003677">
    <property type="term" value="F:DNA binding"/>
    <property type="evidence" value="ECO:0007669"/>
    <property type="project" value="UniProtKB-KW"/>
</dbReference>
<reference evidence="7" key="1">
    <citation type="submission" date="2023-06" db="EMBL/GenBank/DDBJ databases">
        <title>Genome-scale phylogeny and comparative genomics of the fungal order Sordariales.</title>
        <authorList>
            <consortium name="Lawrence Berkeley National Laboratory"/>
            <person name="Hensen N."/>
            <person name="Bonometti L."/>
            <person name="Westerberg I."/>
            <person name="Brannstrom I.O."/>
            <person name="Guillou S."/>
            <person name="Cros-Aarteil S."/>
            <person name="Calhoun S."/>
            <person name="Haridas S."/>
            <person name="Kuo A."/>
            <person name="Mondo S."/>
            <person name="Pangilinan J."/>
            <person name="Riley R."/>
            <person name="Labutti K."/>
            <person name="Andreopoulos B."/>
            <person name="Lipzen A."/>
            <person name="Chen C."/>
            <person name="Yanf M."/>
            <person name="Daum C."/>
            <person name="Ng V."/>
            <person name="Clum A."/>
            <person name="Steindorff A."/>
            <person name="Ohm R."/>
            <person name="Martin F."/>
            <person name="Silar P."/>
            <person name="Natvig D."/>
            <person name="Lalanne C."/>
            <person name="Gautier V."/>
            <person name="Ament-Velasquez S.L."/>
            <person name="Kruys A."/>
            <person name="Hutchinson M.I."/>
            <person name="Powell A.J."/>
            <person name="Barry K."/>
            <person name="Miller A.N."/>
            <person name="Grigoriev I.V."/>
            <person name="Debuchy R."/>
            <person name="Gladieux P."/>
            <person name="Thoren M.H."/>
            <person name="Johannesson H."/>
        </authorList>
    </citation>
    <scope>NUCLEOTIDE SEQUENCE</scope>
    <source>
        <strain evidence="7">SMH2532-1</strain>
    </source>
</reference>
<evidence type="ECO:0000313" key="7">
    <source>
        <dbReference type="EMBL" id="KAK0641984.1"/>
    </source>
</evidence>
<evidence type="ECO:0000256" key="2">
    <source>
        <dbReference type="ARBA" id="ARBA00022833"/>
    </source>
</evidence>
<keyword evidence="2" id="KW-0862">Zinc</keyword>
<evidence type="ECO:0000256" key="1">
    <source>
        <dbReference type="ARBA" id="ARBA00022723"/>
    </source>
</evidence>
<keyword evidence="8" id="KW-1185">Reference proteome</keyword>
<evidence type="ECO:0000256" key="6">
    <source>
        <dbReference type="ARBA" id="ARBA00023242"/>
    </source>
</evidence>
<dbReference type="PANTHER" id="PTHR36206:SF4">
    <property type="entry name" value="HYPOTHETICAL CONSERVED PROTEIN (EUROFUNG)-RELATED"/>
    <property type="match status" value="1"/>
</dbReference>
<proteinExistence type="predicted"/>
<dbReference type="InterPro" id="IPR052360">
    <property type="entry name" value="Transcr_Regulatory_Proteins"/>
</dbReference>
<dbReference type="EMBL" id="JAULSV010000006">
    <property type="protein sequence ID" value="KAK0641984.1"/>
    <property type="molecule type" value="Genomic_DNA"/>
</dbReference>
<dbReference type="AlphaFoldDB" id="A0AA39XXB2"/>
<name>A0AA39XXB2_9PEZI</name>
<evidence type="ECO:0000256" key="4">
    <source>
        <dbReference type="ARBA" id="ARBA00023125"/>
    </source>
</evidence>
<keyword evidence="6" id="KW-0539">Nucleus</keyword>
<dbReference type="GO" id="GO:0046872">
    <property type="term" value="F:metal ion binding"/>
    <property type="evidence" value="ECO:0007669"/>
    <property type="project" value="UniProtKB-KW"/>
</dbReference>
<keyword evidence="4" id="KW-0238">DNA-binding</keyword>
<evidence type="ECO:0000313" key="8">
    <source>
        <dbReference type="Proteomes" id="UP001174936"/>
    </source>
</evidence>
<evidence type="ECO:0000256" key="3">
    <source>
        <dbReference type="ARBA" id="ARBA00023015"/>
    </source>
</evidence>
<organism evidence="7 8">
    <name type="scientific">Cercophora newfieldiana</name>
    <dbReference type="NCBI Taxonomy" id="92897"/>
    <lineage>
        <taxon>Eukaryota</taxon>
        <taxon>Fungi</taxon>
        <taxon>Dikarya</taxon>
        <taxon>Ascomycota</taxon>
        <taxon>Pezizomycotina</taxon>
        <taxon>Sordariomycetes</taxon>
        <taxon>Sordariomycetidae</taxon>
        <taxon>Sordariales</taxon>
        <taxon>Lasiosphaeriaceae</taxon>
        <taxon>Cercophora</taxon>
    </lineage>
</organism>
<sequence>MAIGALASSKAPDVLMPEAKDARNASQHYQKALDFYGRALGLVRLQQDVLSDYTLRIAIICCVLFACFEAVHDSCDASISHIRHGLMMSPPQGVSPTAFVLDDEILRVFQRMEYLAFCVSLLQGLPPPSRIFLCLSEQFDLSRPFTDLIQARRCLDQFQHACMRATIAKPASTSVPLAPLEDWHRAFMPLASQLTRSGTNNLAYYQAISLLLQYHIAHTSLALLPYATNDSLISVPPIHHVLEGLTPHYKEMLRLAETLMACEPRADPRKRIFTMDHEPALAVFMTATGCADQSARAEALAMLDRYPQRDGFWDRRRIVRCHGPAVAMDAV</sequence>
<evidence type="ECO:0000256" key="5">
    <source>
        <dbReference type="ARBA" id="ARBA00023163"/>
    </source>
</evidence>
<accession>A0AA39XXB2</accession>
<dbReference type="PANTHER" id="PTHR36206">
    <property type="entry name" value="ASPERCRYPTIN BIOSYNTHESIS CLUSTER-SPECIFIC TRANSCRIPTION REGULATOR ATNN-RELATED"/>
    <property type="match status" value="1"/>
</dbReference>
<gene>
    <name evidence="7" type="ORF">B0T16DRAFT_335342</name>
</gene>
<keyword evidence="1" id="KW-0479">Metal-binding</keyword>
<dbReference type="Proteomes" id="UP001174936">
    <property type="component" value="Unassembled WGS sequence"/>
</dbReference>
<keyword evidence="3" id="KW-0805">Transcription regulation</keyword>